<reference evidence="1 2" key="1">
    <citation type="submission" date="2013-07" db="EMBL/GenBank/DDBJ databases">
        <title>Complete genome sequence of Bacillus infantis NRRL B-14911 that has potential to induce cardiac disease by antigenic mimicry.</title>
        <authorList>
            <person name="Massilamany C."/>
            <person name="Smith T.P.L."/>
            <person name="Loy J.D."/>
            <person name="Barletta R."/>
            <person name="Reddy J."/>
        </authorList>
    </citation>
    <scope>NUCLEOTIDE SEQUENCE [LARGE SCALE GENOMIC DNA]</scope>
    <source>
        <strain evidence="1 2">NRRL B-14911</strain>
    </source>
</reference>
<dbReference type="AlphaFoldDB" id="U5LH98"/>
<keyword evidence="2" id="KW-1185">Reference proteome</keyword>
<sequence length="57" mass="6768">MKKGLNRDKNESAENVQHSFLFYSLADFLNKPFLRENMIDKTRPGILKKRKEVLEND</sequence>
<dbReference type="RefSeq" id="WP_009795398.1">
    <property type="nucleotide sequence ID" value="NC_022524.1"/>
</dbReference>
<dbReference type="HOGENOM" id="CLU_2987001_0_0_9"/>
<dbReference type="EMBL" id="CP006643">
    <property type="protein sequence ID" value="AGX05977.1"/>
    <property type="molecule type" value="Genomic_DNA"/>
</dbReference>
<accession>U5LH98</accession>
<organism evidence="1 2">
    <name type="scientific">Bacillus infantis NRRL B-14911</name>
    <dbReference type="NCBI Taxonomy" id="1367477"/>
    <lineage>
        <taxon>Bacteria</taxon>
        <taxon>Bacillati</taxon>
        <taxon>Bacillota</taxon>
        <taxon>Bacilli</taxon>
        <taxon>Bacillales</taxon>
        <taxon>Bacillaceae</taxon>
        <taxon>Bacillus</taxon>
    </lineage>
</organism>
<proteinExistence type="predicted"/>
<dbReference type="Proteomes" id="UP000017805">
    <property type="component" value="Chromosome"/>
</dbReference>
<evidence type="ECO:0000313" key="2">
    <source>
        <dbReference type="Proteomes" id="UP000017805"/>
    </source>
</evidence>
<dbReference type="KEGG" id="bif:N288_20655"/>
<gene>
    <name evidence="1" type="ORF">N288_20655</name>
</gene>
<dbReference type="GeneID" id="97351208"/>
<dbReference type="PATRIC" id="fig|1367477.3.peg.4110"/>
<protein>
    <submittedName>
        <fullName evidence="1">Uncharacterized protein</fullName>
    </submittedName>
</protein>
<evidence type="ECO:0000313" key="1">
    <source>
        <dbReference type="EMBL" id="AGX05977.1"/>
    </source>
</evidence>
<name>U5LH98_9BACI</name>